<evidence type="ECO:0000313" key="2">
    <source>
        <dbReference type="Proteomes" id="UP001054902"/>
    </source>
</evidence>
<sequence length="164" mass="18400">MVGFAARDKNPHFPGTHKYIALSQQAQGDLVAATDTMNRAVLYEAPWDDTNTIEIREMFQELQAKKKSKAKKSIKEDCNKDKYVLCKSKLDSHALSHGYEVVDTSSSTAPMASYCRGATRLNFWLTTGTVGSYLCHPKRGKTQLFRRDVTMTEAESIFEQAIAI</sequence>
<accession>A0AAD3D5B6</accession>
<name>A0AAD3D5B6_9STRA</name>
<organism evidence="1 2">
    <name type="scientific">Chaetoceros tenuissimus</name>
    <dbReference type="NCBI Taxonomy" id="426638"/>
    <lineage>
        <taxon>Eukaryota</taxon>
        <taxon>Sar</taxon>
        <taxon>Stramenopiles</taxon>
        <taxon>Ochrophyta</taxon>
        <taxon>Bacillariophyta</taxon>
        <taxon>Coscinodiscophyceae</taxon>
        <taxon>Chaetocerotophycidae</taxon>
        <taxon>Chaetocerotales</taxon>
        <taxon>Chaetocerotaceae</taxon>
        <taxon>Chaetoceros</taxon>
    </lineage>
</organism>
<comment type="caution">
    <text evidence="1">The sequence shown here is derived from an EMBL/GenBank/DDBJ whole genome shotgun (WGS) entry which is preliminary data.</text>
</comment>
<gene>
    <name evidence="1" type="ORF">CTEN210_12785</name>
</gene>
<dbReference type="Proteomes" id="UP001054902">
    <property type="component" value="Unassembled WGS sequence"/>
</dbReference>
<keyword evidence="2" id="KW-1185">Reference proteome</keyword>
<dbReference type="AlphaFoldDB" id="A0AAD3D5B6"/>
<dbReference type="EMBL" id="BLLK01000051">
    <property type="protein sequence ID" value="GFH56309.1"/>
    <property type="molecule type" value="Genomic_DNA"/>
</dbReference>
<reference evidence="1 2" key="1">
    <citation type="journal article" date="2021" name="Sci. Rep.">
        <title>The genome of the diatom Chaetoceros tenuissimus carries an ancient integrated fragment of an extant virus.</title>
        <authorList>
            <person name="Hongo Y."/>
            <person name="Kimura K."/>
            <person name="Takaki Y."/>
            <person name="Yoshida Y."/>
            <person name="Baba S."/>
            <person name="Kobayashi G."/>
            <person name="Nagasaki K."/>
            <person name="Hano T."/>
            <person name="Tomaru Y."/>
        </authorList>
    </citation>
    <scope>NUCLEOTIDE SEQUENCE [LARGE SCALE GENOMIC DNA]</scope>
    <source>
        <strain evidence="1 2">NIES-3715</strain>
    </source>
</reference>
<evidence type="ECO:0000313" key="1">
    <source>
        <dbReference type="EMBL" id="GFH56309.1"/>
    </source>
</evidence>
<protein>
    <submittedName>
        <fullName evidence="1">Uncharacterized protein</fullName>
    </submittedName>
</protein>
<proteinExistence type="predicted"/>